<dbReference type="EMBL" id="CP031517">
    <property type="protein sequence ID" value="QOS41090.1"/>
    <property type="molecule type" value="Genomic_DNA"/>
</dbReference>
<dbReference type="InterPro" id="IPR052021">
    <property type="entry name" value="Type-I_RS_S_subunit"/>
</dbReference>
<evidence type="ECO:0000256" key="3">
    <source>
        <dbReference type="ARBA" id="ARBA00023125"/>
    </source>
</evidence>
<evidence type="ECO:0000259" key="4">
    <source>
        <dbReference type="Pfam" id="PF01420"/>
    </source>
</evidence>
<evidence type="ECO:0000256" key="1">
    <source>
        <dbReference type="ARBA" id="ARBA00010923"/>
    </source>
</evidence>
<keyword evidence="2" id="KW-0680">Restriction system</keyword>
<reference evidence="5 7" key="2">
    <citation type="submission" date="2020-08" db="EMBL/GenBank/DDBJ databases">
        <title>Genomic Encyclopedia of Type Strains, Phase IV (KMG-IV): sequencing the most valuable type-strain genomes for metagenomic binning, comparative biology and taxonomic classification.</title>
        <authorList>
            <person name="Goeker M."/>
        </authorList>
    </citation>
    <scope>NUCLEOTIDE SEQUENCE [LARGE SCALE GENOMIC DNA]</scope>
    <source>
        <strain evidence="5 7">DSM 103679</strain>
    </source>
</reference>
<reference evidence="6 8" key="1">
    <citation type="submission" date="2018-08" db="EMBL/GenBank/DDBJ databases">
        <title>The first complete genome of Treponema rectale (CHPAT), a commensal spirochete of the bovine rectum.</title>
        <authorList>
            <person name="Staton G.J."/>
            <person name="Clegg S.R."/>
            <person name="Carter S.D."/>
            <person name="Radford A.D."/>
            <person name="Darby A."/>
            <person name="Hall N."/>
            <person name="Birtles R.J."/>
            <person name="Evans N.J."/>
        </authorList>
    </citation>
    <scope>NUCLEOTIDE SEQUENCE [LARGE SCALE GENOMIC DNA]</scope>
    <source>
        <strain evidence="6 8">CHPA</strain>
    </source>
</reference>
<dbReference type="REBASE" id="492488">
    <property type="entry name" value="S2.TreCHPAORF11820P"/>
</dbReference>
<evidence type="ECO:0000313" key="7">
    <source>
        <dbReference type="Proteomes" id="UP000578697"/>
    </source>
</evidence>
<keyword evidence="7" id="KW-1185">Reference proteome</keyword>
<evidence type="ECO:0000313" key="8">
    <source>
        <dbReference type="Proteomes" id="UP000593591"/>
    </source>
</evidence>
<dbReference type="SUPFAM" id="SSF116734">
    <property type="entry name" value="DNA methylase specificity domain"/>
    <property type="match status" value="1"/>
</dbReference>
<dbReference type="EMBL" id="JACHFR010000002">
    <property type="protein sequence ID" value="MBB5218998.1"/>
    <property type="molecule type" value="Genomic_DNA"/>
</dbReference>
<protein>
    <submittedName>
        <fullName evidence="5">Type I restriction enzyme S subunit</fullName>
        <ecNumber evidence="5">3.1.21.3</ecNumber>
    </submittedName>
</protein>
<dbReference type="GO" id="GO:0009307">
    <property type="term" value="P:DNA restriction-modification system"/>
    <property type="evidence" value="ECO:0007669"/>
    <property type="project" value="UniProtKB-KW"/>
</dbReference>
<feature type="domain" description="Type I restriction modification DNA specificity" evidence="4">
    <location>
        <begin position="11"/>
        <end position="185"/>
    </location>
</feature>
<dbReference type="GO" id="GO:0009035">
    <property type="term" value="F:type I site-specific deoxyribonuclease activity"/>
    <property type="evidence" value="ECO:0007669"/>
    <property type="project" value="UniProtKB-EC"/>
</dbReference>
<dbReference type="Proteomes" id="UP000578697">
    <property type="component" value="Unassembled WGS sequence"/>
</dbReference>
<proteinExistence type="inferred from homology"/>
<evidence type="ECO:0000313" key="6">
    <source>
        <dbReference type="EMBL" id="QOS41090.1"/>
    </source>
</evidence>
<dbReference type="RefSeq" id="WP_184652435.1">
    <property type="nucleotide sequence ID" value="NZ_JACHFR010000002.1"/>
</dbReference>
<dbReference type="InterPro" id="IPR044946">
    <property type="entry name" value="Restrct_endonuc_typeI_TRD_sf"/>
</dbReference>
<keyword evidence="3" id="KW-0238">DNA-binding</keyword>
<dbReference type="EC" id="3.1.21.3" evidence="5"/>
<dbReference type="KEGG" id="trc:DYE49_11790"/>
<keyword evidence="5" id="KW-0378">Hydrolase</keyword>
<comment type="similarity">
    <text evidence="1">Belongs to the type-I restriction system S methylase family.</text>
</comment>
<dbReference type="PANTHER" id="PTHR30408">
    <property type="entry name" value="TYPE-1 RESTRICTION ENZYME ECOKI SPECIFICITY PROTEIN"/>
    <property type="match status" value="1"/>
</dbReference>
<gene>
    <name evidence="6" type="ORF">DYE49_11790</name>
    <name evidence="5" type="ORF">HNP77_001367</name>
</gene>
<name>A0A840SFR2_9SPIR</name>
<dbReference type="PANTHER" id="PTHR30408:SF12">
    <property type="entry name" value="TYPE I RESTRICTION ENZYME MJAVIII SPECIFICITY SUBUNIT"/>
    <property type="match status" value="1"/>
</dbReference>
<evidence type="ECO:0000256" key="2">
    <source>
        <dbReference type="ARBA" id="ARBA00022747"/>
    </source>
</evidence>
<sequence>MFGDNPIENGKWKVEKLGNLGLCKNGMNFSYEDNGFEINCLGVGDFKDNAVISNCEKLPVISLNEKPSEEYLLKDNDIVFVRSNGNKELVGRSVLVHPRVLTTFSGFCIRFRLSTDSINHLFLLQFLKIPNTRKNMAGRGANIQNLNQQILSNLDIPVPQIELQNDFATFVQQIDKSKFEIANSLKRLYNKEKLS</sequence>
<accession>A0A840SFR2</accession>
<dbReference type="CDD" id="cd17517">
    <property type="entry name" value="RMtype1_S_EcoKI_StySPI-TRD2-CR2_like"/>
    <property type="match status" value="1"/>
</dbReference>
<dbReference type="AlphaFoldDB" id="A0A840SFR2"/>
<dbReference type="Pfam" id="PF01420">
    <property type="entry name" value="Methylase_S"/>
    <property type="match status" value="1"/>
</dbReference>
<organism evidence="5 7">
    <name type="scientific">Treponema rectale</name>
    <dbReference type="NCBI Taxonomy" id="744512"/>
    <lineage>
        <taxon>Bacteria</taxon>
        <taxon>Pseudomonadati</taxon>
        <taxon>Spirochaetota</taxon>
        <taxon>Spirochaetia</taxon>
        <taxon>Spirochaetales</taxon>
        <taxon>Treponemataceae</taxon>
        <taxon>Treponema</taxon>
    </lineage>
</organism>
<dbReference type="Gene3D" id="3.90.220.20">
    <property type="entry name" value="DNA methylase specificity domains"/>
    <property type="match status" value="1"/>
</dbReference>
<dbReference type="GO" id="GO:0003677">
    <property type="term" value="F:DNA binding"/>
    <property type="evidence" value="ECO:0007669"/>
    <property type="project" value="UniProtKB-KW"/>
</dbReference>
<dbReference type="InterPro" id="IPR000055">
    <property type="entry name" value="Restrct_endonuc_typeI_TRD"/>
</dbReference>
<dbReference type="Proteomes" id="UP000593591">
    <property type="component" value="Chromosome"/>
</dbReference>
<evidence type="ECO:0000313" key="5">
    <source>
        <dbReference type="EMBL" id="MBB5218998.1"/>
    </source>
</evidence>